<comment type="subcellular location">
    <subcellularLocation>
        <location evidence="7">Cell membrane</location>
        <topology evidence="7">Multi-pass membrane protein</topology>
    </subcellularLocation>
</comment>
<sequence>MYPEITLSIFHIQSYGLMVVIGAAAAVLWCLYAVKRSALDQQVLIDLLIAGGIGALVGAKLLYVLTTLPWIIANGFALFASLEDILAYLSGGFVFYGGLIGLFAGVYIYARRHHLEIDGYLAAGVPAIPLFHLFGRIGCFLSGCCYGEISDSAFAMPMYTLANPDVLLPRIPVQLYEAAVNLMLFAVLAMLYRHAAPGRRMLGIYLSAYGVMRFALEFLRGDALRGIAILSTSQWIALVMVPLGIFMACKSNAARTQKKERG</sequence>
<gene>
    <name evidence="7" type="primary">lgt</name>
    <name evidence="8" type="ORF">H9702_03850</name>
</gene>
<dbReference type="AlphaFoldDB" id="A0A9D2NRX8"/>
<dbReference type="PANTHER" id="PTHR30589:SF0">
    <property type="entry name" value="PHOSPHATIDYLGLYCEROL--PROLIPOPROTEIN DIACYLGLYCERYL TRANSFERASE"/>
    <property type="match status" value="1"/>
</dbReference>
<reference evidence="8" key="2">
    <citation type="submission" date="2021-04" db="EMBL/GenBank/DDBJ databases">
        <authorList>
            <person name="Gilroy R."/>
        </authorList>
    </citation>
    <scope>NUCLEOTIDE SEQUENCE</scope>
    <source>
        <strain evidence="8">CHK187-11901</strain>
    </source>
</reference>
<dbReference type="HAMAP" id="MF_01147">
    <property type="entry name" value="Lgt"/>
    <property type="match status" value="1"/>
</dbReference>
<keyword evidence="4 7" id="KW-0812">Transmembrane</keyword>
<proteinExistence type="inferred from homology"/>
<comment type="pathway">
    <text evidence="7">Protein modification; lipoprotein biosynthesis (diacylglyceryl transfer).</text>
</comment>
<evidence type="ECO:0000256" key="6">
    <source>
        <dbReference type="ARBA" id="ARBA00023136"/>
    </source>
</evidence>
<feature type="transmembrane region" description="Helical" evidence="7">
    <location>
        <begin position="85"/>
        <end position="109"/>
    </location>
</feature>
<keyword evidence="6 7" id="KW-0472">Membrane</keyword>
<feature type="transmembrane region" description="Helical" evidence="7">
    <location>
        <begin position="173"/>
        <end position="192"/>
    </location>
</feature>
<dbReference type="InterPro" id="IPR001640">
    <property type="entry name" value="Lgt"/>
</dbReference>
<comment type="caution">
    <text evidence="8">The sequence shown here is derived from an EMBL/GenBank/DDBJ whole genome shotgun (WGS) entry which is preliminary data.</text>
</comment>
<comment type="catalytic activity">
    <reaction evidence="7">
        <text>L-cysteinyl-[prolipoprotein] + a 1,2-diacyl-sn-glycero-3-phospho-(1'-sn-glycerol) = an S-1,2-diacyl-sn-glyceryl-L-cysteinyl-[prolipoprotein] + sn-glycerol 1-phosphate + H(+)</text>
        <dbReference type="Rhea" id="RHEA:56712"/>
        <dbReference type="Rhea" id="RHEA-COMP:14679"/>
        <dbReference type="Rhea" id="RHEA-COMP:14680"/>
        <dbReference type="ChEBI" id="CHEBI:15378"/>
        <dbReference type="ChEBI" id="CHEBI:29950"/>
        <dbReference type="ChEBI" id="CHEBI:57685"/>
        <dbReference type="ChEBI" id="CHEBI:64716"/>
        <dbReference type="ChEBI" id="CHEBI:140658"/>
        <dbReference type="EC" id="2.5.1.145"/>
    </reaction>
</comment>
<evidence type="ECO:0000256" key="7">
    <source>
        <dbReference type="HAMAP-Rule" id="MF_01147"/>
    </source>
</evidence>
<feature type="transmembrane region" description="Helical" evidence="7">
    <location>
        <begin position="121"/>
        <end position="149"/>
    </location>
</feature>
<name>A0A9D2NRX8_9FIRM</name>
<feature type="transmembrane region" description="Helical" evidence="7">
    <location>
        <begin position="44"/>
        <end position="65"/>
    </location>
</feature>
<evidence type="ECO:0000313" key="8">
    <source>
        <dbReference type="EMBL" id="HJC36245.1"/>
    </source>
</evidence>
<dbReference type="Proteomes" id="UP000823896">
    <property type="component" value="Unassembled WGS sequence"/>
</dbReference>
<organism evidence="8 9">
    <name type="scientific">Candidatus Merdibacter merdavium</name>
    <dbReference type="NCBI Taxonomy" id="2838692"/>
    <lineage>
        <taxon>Bacteria</taxon>
        <taxon>Bacillati</taxon>
        <taxon>Bacillota</taxon>
        <taxon>Erysipelotrichia</taxon>
        <taxon>Erysipelotrichales</taxon>
        <taxon>Erysipelotrichaceae</taxon>
        <taxon>Merdibacter</taxon>
    </lineage>
</organism>
<evidence type="ECO:0000256" key="5">
    <source>
        <dbReference type="ARBA" id="ARBA00022989"/>
    </source>
</evidence>
<evidence type="ECO:0000313" key="9">
    <source>
        <dbReference type="Proteomes" id="UP000823896"/>
    </source>
</evidence>
<protein>
    <recommendedName>
        <fullName evidence="7">Phosphatidylglycerol--prolipoprotein diacylglyceryl transferase</fullName>
        <ecNumber evidence="7">2.5.1.145</ecNumber>
    </recommendedName>
</protein>
<comment type="similarity">
    <text evidence="1 7">Belongs to the Lgt family.</text>
</comment>
<feature type="transmembrane region" description="Helical" evidence="7">
    <location>
        <begin position="227"/>
        <end position="249"/>
    </location>
</feature>
<dbReference type="Pfam" id="PF01790">
    <property type="entry name" value="LGT"/>
    <property type="match status" value="1"/>
</dbReference>
<evidence type="ECO:0000256" key="4">
    <source>
        <dbReference type="ARBA" id="ARBA00022692"/>
    </source>
</evidence>
<keyword evidence="3 7" id="KW-0808">Transferase</keyword>
<dbReference type="EMBL" id="DWWM01000023">
    <property type="protein sequence ID" value="HJC36245.1"/>
    <property type="molecule type" value="Genomic_DNA"/>
</dbReference>
<feature type="transmembrane region" description="Helical" evidence="7">
    <location>
        <begin position="204"/>
        <end position="221"/>
    </location>
</feature>
<feature type="transmembrane region" description="Helical" evidence="7">
    <location>
        <begin position="12"/>
        <end position="32"/>
    </location>
</feature>
<accession>A0A9D2NRX8</accession>
<dbReference type="GO" id="GO:0008961">
    <property type="term" value="F:phosphatidylglycerol-prolipoprotein diacylglyceryl transferase activity"/>
    <property type="evidence" value="ECO:0007669"/>
    <property type="project" value="UniProtKB-UniRule"/>
</dbReference>
<comment type="function">
    <text evidence="7">Catalyzes the transfer of the diacylglyceryl group from phosphatidylglycerol to the sulfhydryl group of the N-terminal cysteine of a prolipoprotein, the first step in the formation of mature lipoproteins.</text>
</comment>
<dbReference type="EC" id="2.5.1.145" evidence="7"/>
<reference evidence="8" key="1">
    <citation type="journal article" date="2021" name="PeerJ">
        <title>Extensive microbial diversity within the chicken gut microbiome revealed by metagenomics and culture.</title>
        <authorList>
            <person name="Gilroy R."/>
            <person name="Ravi A."/>
            <person name="Getino M."/>
            <person name="Pursley I."/>
            <person name="Horton D.L."/>
            <person name="Alikhan N.F."/>
            <person name="Baker D."/>
            <person name="Gharbi K."/>
            <person name="Hall N."/>
            <person name="Watson M."/>
            <person name="Adriaenssens E.M."/>
            <person name="Foster-Nyarko E."/>
            <person name="Jarju S."/>
            <person name="Secka A."/>
            <person name="Antonio M."/>
            <person name="Oren A."/>
            <person name="Chaudhuri R.R."/>
            <person name="La Ragione R."/>
            <person name="Hildebrand F."/>
            <person name="Pallen M.J."/>
        </authorList>
    </citation>
    <scope>NUCLEOTIDE SEQUENCE</scope>
    <source>
        <strain evidence="8">CHK187-11901</strain>
    </source>
</reference>
<feature type="binding site" evidence="7">
    <location>
        <position position="136"/>
    </location>
    <ligand>
        <name>a 1,2-diacyl-sn-glycero-3-phospho-(1'-sn-glycerol)</name>
        <dbReference type="ChEBI" id="CHEBI:64716"/>
    </ligand>
</feature>
<keyword evidence="5 7" id="KW-1133">Transmembrane helix</keyword>
<dbReference type="GO" id="GO:0005886">
    <property type="term" value="C:plasma membrane"/>
    <property type="evidence" value="ECO:0007669"/>
    <property type="project" value="UniProtKB-SubCell"/>
</dbReference>
<evidence type="ECO:0000256" key="1">
    <source>
        <dbReference type="ARBA" id="ARBA00007150"/>
    </source>
</evidence>
<dbReference type="PANTHER" id="PTHR30589">
    <property type="entry name" value="PROLIPOPROTEIN DIACYLGLYCERYL TRANSFERASE"/>
    <property type="match status" value="1"/>
</dbReference>
<evidence type="ECO:0000256" key="3">
    <source>
        <dbReference type="ARBA" id="ARBA00022679"/>
    </source>
</evidence>
<keyword evidence="2 7" id="KW-1003">Cell membrane</keyword>
<dbReference type="GO" id="GO:0042158">
    <property type="term" value="P:lipoprotein biosynthetic process"/>
    <property type="evidence" value="ECO:0007669"/>
    <property type="project" value="UniProtKB-UniRule"/>
</dbReference>
<evidence type="ECO:0000256" key="2">
    <source>
        <dbReference type="ARBA" id="ARBA00022475"/>
    </source>
</evidence>